<organism evidence="20 21">
    <name type="scientific">Bdellovibrio bacteriovorus str. Tiberius</name>
    <dbReference type="NCBI Taxonomy" id="1069642"/>
    <lineage>
        <taxon>Bacteria</taxon>
        <taxon>Pseudomonadati</taxon>
        <taxon>Bdellovibrionota</taxon>
        <taxon>Bdellovibrionia</taxon>
        <taxon>Bdellovibrionales</taxon>
        <taxon>Pseudobdellovibrionaceae</taxon>
        <taxon>Bdellovibrio</taxon>
    </lineage>
</organism>
<evidence type="ECO:0000256" key="6">
    <source>
        <dbReference type="ARBA" id="ARBA00022598"/>
    </source>
</evidence>
<evidence type="ECO:0000256" key="2">
    <source>
        <dbReference type="ARBA" id="ARBA00008653"/>
    </source>
</evidence>
<dbReference type="InterPro" id="IPR005121">
    <property type="entry name" value="Fdx_antiC-bd"/>
</dbReference>
<feature type="binding site" evidence="15">
    <location>
        <position position="468"/>
    </location>
    <ligand>
        <name>Mg(2+)</name>
        <dbReference type="ChEBI" id="CHEBI:18420"/>
        <note>shared with alpha subunit</note>
    </ligand>
</feature>
<feature type="binding site" evidence="15">
    <location>
        <position position="464"/>
    </location>
    <ligand>
        <name>Mg(2+)</name>
        <dbReference type="ChEBI" id="CHEBI:18420"/>
        <note>shared with alpha subunit</note>
    </ligand>
</feature>
<dbReference type="PANTHER" id="PTHR10947:SF0">
    <property type="entry name" value="PHENYLALANINE--TRNA LIGASE BETA SUBUNIT"/>
    <property type="match status" value="1"/>
</dbReference>
<feature type="domain" description="TRNA-binding" evidence="17">
    <location>
        <begin position="42"/>
        <end position="151"/>
    </location>
</feature>
<dbReference type="SUPFAM" id="SSF56037">
    <property type="entry name" value="PheT/TilS domain"/>
    <property type="match status" value="1"/>
</dbReference>
<dbReference type="RefSeq" id="WP_015090772.1">
    <property type="nucleotide sequence ID" value="NC_019567.1"/>
</dbReference>
<evidence type="ECO:0000256" key="3">
    <source>
        <dbReference type="ARBA" id="ARBA00011209"/>
    </source>
</evidence>
<feature type="binding site" evidence="15">
    <location>
        <position position="467"/>
    </location>
    <ligand>
        <name>Mg(2+)</name>
        <dbReference type="ChEBI" id="CHEBI:18420"/>
        <note>shared with alpha subunit</note>
    </ligand>
</feature>
<dbReference type="PROSITE" id="PS51483">
    <property type="entry name" value="B5"/>
    <property type="match status" value="1"/>
</dbReference>
<dbReference type="SUPFAM" id="SSF50249">
    <property type="entry name" value="Nucleic acid-binding proteins"/>
    <property type="match status" value="1"/>
</dbReference>
<dbReference type="SUPFAM" id="SSF54991">
    <property type="entry name" value="Anticodon-binding domain of PheRS"/>
    <property type="match status" value="1"/>
</dbReference>
<gene>
    <name evidence="15 20" type="primary">pheT</name>
    <name evidence="20" type="ORF">Bdt_1626</name>
</gene>
<proteinExistence type="inferred from homology"/>
<dbReference type="SUPFAM" id="SSF55681">
    <property type="entry name" value="Class II aaRS and biotin synthetases"/>
    <property type="match status" value="1"/>
</dbReference>
<keyword evidence="7 15" id="KW-0479">Metal-binding</keyword>
<reference evidence="20 21" key="1">
    <citation type="journal article" date="2012" name="BMC Genomics">
        <title>Genome analysis of a simultaneously predatory and prey-independent, novel Bdellovibrio bacteriovorus from the River Tiber, supports in silico predictions of both ancient and recent lateral gene transfer from diverse bacteria.</title>
        <authorList>
            <person name="Hobley L."/>
            <person name="Lerner T.R."/>
            <person name="Williams L.E."/>
            <person name="Lambert C."/>
            <person name="Till R."/>
            <person name="Milner D.S."/>
            <person name="Basford S.M."/>
            <person name="Capeness M.J."/>
            <person name="Fenton A.K."/>
            <person name="Atterbury R.J."/>
            <person name="Harris M.A."/>
            <person name="Sockett R.E."/>
        </authorList>
    </citation>
    <scope>NUCLEOTIDE SEQUENCE [LARGE SCALE GENOMIC DNA]</scope>
    <source>
        <strain evidence="20 21">Tiberius</strain>
    </source>
</reference>
<dbReference type="SMART" id="SM00874">
    <property type="entry name" value="B5"/>
    <property type="match status" value="1"/>
</dbReference>
<evidence type="ECO:0000256" key="1">
    <source>
        <dbReference type="ARBA" id="ARBA00004496"/>
    </source>
</evidence>
<dbReference type="InterPro" id="IPR005146">
    <property type="entry name" value="B3/B4_tRNA-bd"/>
</dbReference>
<keyword evidence="9 15" id="KW-0067">ATP-binding</keyword>
<dbReference type="GO" id="GO:0006432">
    <property type="term" value="P:phenylalanyl-tRNA aminoacylation"/>
    <property type="evidence" value="ECO:0007669"/>
    <property type="project" value="UniProtKB-UniRule"/>
</dbReference>
<dbReference type="GO" id="GO:0000049">
    <property type="term" value="F:tRNA binding"/>
    <property type="evidence" value="ECO:0007669"/>
    <property type="project" value="UniProtKB-UniRule"/>
</dbReference>
<dbReference type="Pfam" id="PF17759">
    <property type="entry name" value="tRNA_synthFbeta"/>
    <property type="match status" value="1"/>
</dbReference>
<keyword evidence="5 16" id="KW-0820">tRNA-binding</keyword>
<dbReference type="InterPro" id="IPR036690">
    <property type="entry name" value="Fdx_antiC-bd_sf"/>
</dbReference>
<evidence type="ECO:0000256" key="7">
    <source>
        <dbReference type="ARBA" id="ARBA00022723"/>
    </source>
</evidence>
<dbReference type="PATRIC" id="fig|1069642.3.peg.1608"/>
<dbReference type="FunFam" id="2.40.50.140:FF:000045">
    <property type="entry name" value="Phenylalanine--tRNA ligase beta subunit"/>
    <property type="match status" value="1"/>
</dbReference>
<feature type="binding site" evidence="15">
    <location>
        <position position="458"/>
    </location>
    <ligand>
        <name>Mg(2+)</name>
        <dbReference type="ChEBI" id="CHEBI:18420"/>
        <note>shared with alpha subunit</note>
    </ligand>
</feature>
<evidence type="ECO:0000313" key="20">
    <source>
        <dbReference type="EMBL" id="AFY01321.1"/>
    </source>
</evidence>
<dbReference type="Pfam" id="PF03484">
    <property type="entry name" value="B5"/>
    <property type="match status" value="1"/>
</dbReference>
<dbReference type="HOGENOM" id="CLU_016891_0_0_7"/>
<dbReference type="Proteomes" id="UP000010074">
    <property type="component" value="Chromosome"/>
</dbReference>
<keyword evidence="4 15" id="KW-0963">Cytoplasm</keyword>
<dbReference type="Pfam" id="PF03483">
    <property type="entry name" value="B3_4"/>
    <property type="match status" value="1"/>
</dbReference>
<dbReference type="OrthoDB" id="5287145at2"/>
<dbReference type="FunFam" id="3.50.40.10:FF:000001">
    <property type="entry name" value="Phenylalanine--tRNA ligase beta subunit"/>
    <property type="match status" value="1"/>
</dbReference>
<dbReference type="SUPFAM" id="SSF46955">
    <property type="entry name" value="Putative DNA-binding domain"/>
    <property type="match status" value="1"/>
</dbReference>
<keyword evidence="8 15" id="KW-0547">Nucleotide-binding</keyword>
<dbReference type="Gene3D" id="3.30.56.10">
    <property type="match status" value="2"/>
</dbReference>
<dbReference type="SMART" id="SM00896">
    <property type="entry name" value="FDX-ACB"/>
    <property type="match status" value="1"/>
</dbReference>
<dbReference type="Pfam" id="PF01588">
    <property type="entry name" value="tRNA_bind"/>
    <property type="match status" value="1"/>
</dbReference>
<dbReference type="InterPro" id="IPR004532">
    <property type="entry name" value="Phe-tRNA-ligase_IIc_bsu_bact"/>
</dbReference>
<name>K7YNC1_BDEBC</name>
<dbReference type="PROSITE" id="PS51447">
    <property type="entry name" value="FDX_ACB"/>
    <property type="match status" value="1"/>
</dbReference>
<evidence type="ECO:0000256" key="10">
    <source>
        <dbReference type="ARBA" id="ARBA00022842"/>
    </source>
</evidence>
<dbReference type="InterPro" id="IPR045060">
    <property type="entry name" value="Phe-tRNA-ligase_IIc_bsu"/>
</dbReference>
<evidence type="ECO:0000256" key="9">
    <source>
        <dbReference type="ARBA" id="ARBA00022840"/>
    </source>
</evidence>
<dbReference type="NCBIfam" id="TIGR00472">
    <property type="entry name" value="pheT_bact"/>
    <property type="match status" value="1"/>
</dbReference>
<evidence type="ECO:0000259" key="19">
    <source>
        <dbReference type="PROSITE" id="PS51483"/>
    </source>
</evidence>
<dbReference type="GO" id="GO:0000287">
    <property type="term" value="F:magnesium ion binding"/>
    <property type="evidence" value="ECO:0007669"/>
    <property type="project" value="UniProtKB-UniRule"/>
</dbReference>
<dbReference type="InterPro" id="IPR012340">
    <property type="entry name" value="NA-bd_OB-fold"/>
</dbReference>
<dbReference type="InterPro" id="IPR045864">
    <property type="entry name" value="aa-tRNA-synth_II/BPL/LPL"/>
</dbReference>
<dbReference type="AlphaFoldDB" id="K7YNC1"/>
<dbReference type="InterPro" id="IPR033714">
    <property type="entry name" value="tRNA_bind_bactPheRS"/>
</dbReference>
<dbReference type="STRING" id="1069642.Bdt_1626"/>
<keyword evidence="10 15" id="KW-0460">Magnesium</keyword>
<comment type="similarity">
    <text evidence="2 15">Belongs to the phenylalanyl-tRNA synthetase beta subunit family. Type 1 subfamily.</text>
</comment>
<evidence type="ECO:0000256" key="11">
    <source>
        <dbReference type="ARBA" id="ARBA00022884"/>
    </source>
</evidence>
<comment type="subcellular location">
    <subcellularLocation>
        <location evidence="1 15">Cytoplasm</location>
    </subcellularLocation>
</comment>
<dbReference type="PROSITE" id="PS50886">
    <property type="entry name" value="TRBD"/>
    <property type="match status" value="1"/>
</dbReference>
<evidence type="ECO:0000259" key="18">
    <source>
        <dbReference type="PROSITE" id="PS51447"/>
    </source>
</evidence>
<evidence type="ECO:0000256" key="5">
    <source>
        <dbReference type="ARBA" id="ARBA00022555"/>
    </source>
</evidence>
<feature type="domain" description="B5" evidence="19">
    <location>
        <begin position="405"/>
        <end position="480"/>
    </location>
</feature>
<keyword evidence="12 15" id="KW-0648">Protein biosynthesis</keyword>
<dbReference type="GO" id="GO:0009328">
    <property type="term" value="C:phenylalanine-tRNA ligase complex"/>
    <property type="evidence" value="ECO:0007669"/>
    <property type="project" value="TreeGrafter"/>
</dbReference>
<dbReference type="InterPro" id="IPR009061">
    <property type="entry name" value="DNA-bd_dom_put_sf"/>
</dbReference>
<dbReference type="Gene3D" id="3.30.70.380">
    <property type="entry name" value="Ferrodoxin-fold anticodon-binding domain"/>
    <property type="match status" value="1"/>
</dbReference>
<evidence type="ECO:0000256" key="14">
    <source>
        <dbReference type="ARBA" id="ARBA00049255"/>
    </source>
</evidence>
<evidence type="ECO:0000256" key="13">
    <source>
        <dbReference type="ARBA" id="ARBA00023146"/>
    </source>
</evidence>
<evidence type="ECO:0000313" key="21">
    <source>
        <dbReference type="Proteomes" id="UP000010074"/>
    </source>
</evidence>
<dbReference type="InterPro" id="IPR020825">
    <property type="entry name" value="Phe-tRNA_synthase-like_B3/B4"/>
</dbReference>
<dbReference type="FunFam" id="3.30.70.380:FF:000001">
    <property type="entry name" value="Phenylalanine--tRNA ligase beta subunit"/>
    <property type="match status" value="1"/>
</dbReference>
<dbReference type="NCBIfam" id="NF045760">
    <property type="entry name" value="YtpR"/>
    <property type="match status" value="1"/>
</dbReference>
<accession>K7YNC1</accession>
<dbReference type="Gene3D" id="3.30.930.10">
    <property type="entry name" value="Bira Bifunctional Protein, Domain 2"/>
    <property type="match status" value="1"/>
</dbReference>
<dbReference type="KEGG" id="bbat:Bdt_1626"/>
<sequence length="821" mass="89963">MKISLKWLHDYVDVTEFFQKPEVLAEALTRGGLEVEEITNRAKDFNHVVIGHILEKDKHPNADKLSLCRVSTGEGVVHQIVCGAQNHKAGDRVIVALPGAVLPGNFAIKKSAVRGVDSAGMLCSLKELGLATESEGIAILPADAPVGKAYAEYGGYDDVTFELKVTANRADCLSHFGLAREVSTLFGKELKVPSSELKTNGKSTKSEIALDVKAFDLCPRYAGRFLKGVKVGPSPAWLKARLESVGMNSINNIVDVTNYVMLELGQPLHAFDAAFINGKKIIVDRAVAGEKFITLDGTEIVLNGAELTIRDVNHPVCLAGVVGGKNSGVSDATTEVFLEAAYFLPMSARKTSRSHGIDTDSSYRFARGVDPDGTLRGLNRAAALILEVAGGEAYEDNHDFYPNPVKKAPVDITIKTVSDRLGYEAEEHKFVDFMKRLGCEINKKGETFTVLPPTFRFDIEQDMDLVEEYARLNGYEHIPEALPALAAAPSFHDKAFMLNRITSELLRGEGFQQAVNFAFVGSKAQKAFLGSVESMKAAGLTVTEKEIRILNPLNEEMDVMRSSLSFGLFKNMNTNFHAGNMQGRLFEIGSTFFVKDDGSFAEGSRAGMAIWGRASNLWNKSLDYPVVYELKAAVEVLLKSLNISSYTWVTPANSGKGGTTGANEVPEFLHQGQFAQLLVEGKKVGFIGTLHPLLLEDNKIRVPAALAELDLDQLYKGQPRPYRIQSVSKFPIVERDFAFVMPKTLKVGDVLKDIRKAGAGLLLNVDVFDLYEGEKMEAGKKSVAIRIWLQDKNATLQETQINETTTKILESLKKNFDLSVR</sequence>
<dbReference type="GO" id="GO:0004826">
    <property type="term" value="F:phenylalanine-tRNA ligase activity"/>
    <property type="evidence" value="ECO:0007669"/>
    <property type="project" value="UniProtKB-UniRule"/>
</dbReference>
<dbReference type="Gene3D" id="3.50.40.10">
    <property type="entry name" value="Phenylalanyl-trna Synthetase, Chain B, domain 3"/>
    <property type="match status" value="1"/>
</dbReference>
<dbReference type="Pfam" id="PF03147">
    <property type="entry name" value="FDX-ACB"/>
    <property type="match status" value="1"/>
</dbReference>
<dbReference type="EC" id="6.1.1.20" evidence="15"/>
<dbReference type="CDD" id="cd00769">
    <property type="entry name" value="PheRS_beta_core"/>
    <property type="match status" value="1"/>
</dbReference>
<dbReference type="PANTHER" id="PTHR10947">
    <property type="entry name" value="PHENYLALANYL-TRNA SYNTHETASE BETA CHAIN AND LEUCINE-RICH REPEAT-CONTAINING PROTEIN 47"/>
    <property type="match status" value="1"/>
</dbReference>
<dbReference type="InterPro" id="IPR002547">
    <property type="entry name" value="tRNA-bd_dom"/>
</dbReference>
<protein>
    <recommendedName>
        <fullName evidence="15">Phenylalanine--tRNA ligase beta subunit</fullName>
        <ecNumber evidence="15">6.1.1.20</ecNumber>
    </recommendedName>
    <alternativeName>
        <fullName evidence="15">Phenylalanyl-tRNA synthetase beta subunit</fullName>
        <shortName evidence="15">PheRS</shortName>
    </alternativeName>
</protein>
<keyword evidence="11 16" id="KW-0694">RNA-binding</keyword>
<dbReference type="InterPro" id="IPR005147">
    <property type="entry name" value="tRNA_synthase_B5-dom"/>
</dbReference>
<comment type="cofactor">
    <cofactor evidence="15">
        <name>Mg(2+)</name>
        <dbReference type="ChEBI" id="CHEBI:18420"/>
    </cofactor>
    <text evidence="15">Binds 2 magnesium ions per tetramer.</text>
</comment>
<evidence type="ECO:0000256" key="8">
    <source>
        <dbReference type="ARBA" id="ARBA00022741"/>
    </source>
</evidence>
<dbReference type="Gene3D" id="2.40.50.140">
    <property type="entry name" value="Nucleic acid-binding proteins"/>
    <property type="match status" value="1"/>
</dbReference>
<evidence type="ECO:0000256" key="16">
    <source>
        <dbReference type="PROSITE-ProRule" id="PRU00209"/>
    </source>
</evidence>
<dbReference type="InterPro" id="IPR041616">
    <property type="entry name" value="PheRS_beta_core"/>
</dbReference>
<dbReference type="HAMAP" id="MF_00283">
    <property type="entry name" value="Phe_tRNA_synth_beta1"/>
    <property type="match status" value="1"/>
</dbReference>
<dbReference type="GO" id="GO:0005524">
    <property type="term" value="F:ATP binding"/>
    <property type="evidence" value="ECO:0007669"/>
    <property type="project" value="UniProtKB-UniRule"/>
</dbReference>
<keyword evidence="13 15" id="KW-0030">Aminoacyl-tRNA synthetase</keyword>
<evidence type="ECO:0000256" key="15">
    <source>
        <dbReference type="HAMAP-Rule" id="MF_00283"/>
    </source>
</evidence>
<evidence type="ECO:0000256" key="4">
    <source>
        <dbReference type="ARBA" id="ARBA00022490"/>
    </source>
</evidence>
<comment type="catalytic activity">
    <reaction evidence="14 15">
        <text>tRNA(Phe) + L-phenylalanine + ATP = L-phenylalanyl-tRNA(Phe) + AMP + diphosphate + H(+)</text>
        <dbReference type="Rhea" id="RHEA:19413"/>
        <dbReference type="Rhea" id="RHEA-COMP:9668"/>
        <dbReference type="Rhea" id="RHEA-COMP:9699"/>
        <dbReference type="ChEBI" id="CHEBI:15378"/>
        <dbReference type="ChEBI" id="CHEBI:30616"/>
        <dbReference type="ChEBI" id="CHEBI:33019"/>
        <dbReference type="ChEBI" id="CHEBI:58095"/>
        <dbReference type="ChEBI" id="CHEBI:78442"/>
        <dbReference type="ChEBI" id="CHEBI:78531"/>
        <dbReference type="ChEBI" id="CHEBI:456215"/>
        <dbReference type="EC" id="6.1.1.20"/>
    </reaction>
</comment>
<dbReference type="CDD" id="cd02796">
    <property type="entry name" value="tRNA_bind_bactPheRS"/>
    <property type="match status" value="1"/>
</dbReference>
<dbReference type="EMBL" id="CP002930">
    <property type="protein sequence ID" value="AFY01321.1"/>
    <property type="molecule type" value="Genomic_DNA"/>
</dbReference>
<dbReference type="SMART" id="SM00873">
    <property type="entry name" value="B3_4"/>
    <property type="match status" value="1"/>
</dbReference>
<evidence type="ECO:0000259" key="17">
    <source>
        <dbReference type="PROSITE" id="PS50886"/>
    </source>
</evidence>
<evidence type="ECO:0000256" key="12">
    <source>
        <dbReference type="ARBA" id="ARBA00022917"/>
    </source>
</evidence>
<feature type="domain" description="FDX-ACB" evidence="18">
    <location>
        <begin position="728"/>
        <end position="821"/>
    </location>
</feature>
<keyword evidence="6 15" id="KW-0436">Ligase</keyword>
<comment type="subunit">
    <text evidence="3 15">Tetramer of two alpha and two beta subunits.</text>
</comment>